<evidence type="ECO:0000313" key="5">
    <source>
        <dbReference type="Proteomes" id="UP000032604"/>
    </source>
</evidence>
<proteinExistence type="predicted"/>
<sequence>MSDCGCDKATKDLEEYLHHELDKADAADIREHMANCPDCAREHRVGVVLRDTVRRACTEAAPEDLRTQVMEKLRAIQATH</sequence>
<keyword evidence="1" id="KW-0805">Transcription regulation</keyword>
<accession>A0A0D5CHB5</accession>
<feature type="domain" description="Putative zinc-finger" evidence="3">
    <location>
        <begin position="6"/>
        <end position="40"/>
    </location>
</feature>
<dbReference type="NCBIfam" id="TIGR03988">
    <property type="entry name" value="antisig_RsrA"/>
    <property type="match status" value="1"/>
</dbReference>
<dbReference type="KEGG" id="cmh:VO01_05555"/>
<evidence type="ECO:0000313" key="4">
    <source>
        <dbReference type="EMBL" id="AJW78665.1"/>
    </source>
</evidence>
<dbReference type="PATRIC" id="fig|33014.5.peg.1157"/>
<dbReference type="EMBL" id="CP011043">
    <property type="protein sequence ID" value="AJW78665.1"/>
    <property type="molecule type" value="Genomic_DNA"/>
</dbReference>
<dbReference type="OrthoDB" id="3267840at2"/>
<evidence type="ECO:0000256" key="2">
    <source>
        <dbReference type="ARBA" id="ARBA00023163"/>
    </source>
</evidence>
<evidence type="ECO:0000259" key="3">
    <source>
        <dbReference type="Pfam" id="PF13490"/>
    </source>
</evidence>
<keyword evidence="2" id="KW-0804">Transcription</keyword>
<dbReference type="InterPro" id="IPR027383">
    <property type="entry name" value="Znf_put"/>
</dbReference>
<dbReference type="Gene3D" id="1.10.10.1320">
    <property type="entry name" value="Anti-sigma factor, zinc-finger domain"/>
    <property type="match status" value="1"/>
</dbReference>
<name>A0A0D5CHB5_9MICO</name>
<dbReference type="InterPro" id="IPR024020">
    <property type="entry name" value="Anit_sigma_mycothiol_RsrA"/>
</dbReference>
<dbReference type="HOGENOM" id="CLU_155928_1_1_11"/>
<dbReference type="RefSeq" id="WP_045527440.1">
    <property type="nucleotide sequence ID" value="NZ_CP011043.1"/>
</dbReference>
<protein>
    <submittedName>
        <fullName evidence="4">Alpha-ketoglutarate decarboxylase</fullName>
    </submittedName>
</protein>
<gene>
    <name evidence="4" type="ORF">VO01_05555</name>
</gene>
<dbReference type="InterPro" id="IPR041916">
    <property type="entry name" value="Anti_sigma_zinc_sf"/>
</dbReference>
<dbReference type="Pfam" id="PF13490">
    <property type="entry name" value="zf-HC2"/>
    <property type="match status" value="1"/>
</dbReference>
<reference evidence="4 5" key="1">
    <citation type="journal article" date="2015" name="Genome Announc.">
        <title>Complete Genome Sequence of Clavibacter michiganensis subsp. insidiosus R1-1 Using PacBio Single-Molecule Real-Time Technology.</title>
        <authorList>
            <person name="Lu Y."/>
            <person name="Samac D.A."/>
            <person name="Glazebrook J."/>
            <person name="Ishimaru C.A."/>
        </authorList>
    </citation>
    <scope>NUCLEOTIDE SEQUENCE [LARGE SCALE GENOMIC DNA]</scope>
    <source>
        <strain evidence="4 5">R1-1</strain>
    </source>
</reference>
<dbReference type="Proteomes" id="UP000032604">
    <property type="component" value="Chromosome"/>
</dbReference>
<dbReference type="AlphaFoldDB" id="A0A0D5CHB5"/>
<evidence type="ECO:0000256" key="1">
    <source>
        <dbReference type="ARBA" id="ARBA00023015"/>
    </source>
</evidence>
<organism evidence="4 5">
    <name type="scientific">Clavibacter michiganensis subsp. insidiosus</name>
    <dbReference type="NCBI Taxonomy" id="33014"/>
    <lineage>
        <taxon>Bacteria</taxon>
        <taxon>Bacillati</taxon>
        <taxon>Actinomycetota</taxon>
        <taxon>Actinomycetes</taxon>
        <taxon>Micrococcales</taxon>
        <taxon>Microbacteriaceae</taxon>
        <taxon>Clavibacter</taxon>
    </lineage>
</organism>